<dbReference type="EMBL" id="CAKMUD010000057">
    <property type="protein sequence ID" value="CAH1578544.1"/>
    <property type="molecule type" value="Genomic_DNA"/>
</dbReference>
<organism evidence="1 2">
    <name type="scientific">Vibrio jasicida</name>
    <dbReference type="NCBI Taxonomy" id="766224"/>
    <lineage>
        <taxon>Bacteria</taxon>
        <taxon>Pseudomonadati</taxon>
        <taxon>Pseudomonadota</taxon>
        <taxon>Gammaproteobacteria</taxon>
        <taxon>Vibrionales</taxon>
        <taxon>Vibrionaceae</taxon>
        <taxon>Vibrio</taxon>
    </lineage>
</organism>
<sequence length="49" mass="5744">MKLDIRLFTALFFLARVNLKFGVDQLAYSDGNRDEKRIPTNDSRSSIYF</sequence>
<name>A0AAU9QJB2_9VIBR</name>
<accession>A0AAU9QJB2</accession>
<dbReference type="Proteomes" id="UP001295462">
    <property type="component" value="Unassembled WGS sequence"/>
</dbReference>
<reference evidence="1" key="1">
    <citation type="submission" date="2022-01" db="EMBL/GenBank/DDBJ databases">
        <authorList>
            <person name="Lagorce A."/>
        </authorList>
    </citation>
    <scope>NUCLEOTIDE SEQUENCE</scope>
    <source>
        <strain evidence="1">Th15_F1_A12</strain>
    </source>
</reference>
<comment type="caution">
    <text evidence="1">The sequence shown here is derived from an EMBL/GenBank/DDBJ whole genome shotgun (WGS) entry which is preliminary data.</text>
</comment>
<dbReference type="AlphaFoldDB" id="A0AAU9QJB2"/>
<evidence type="ECO:0000313" key="1">
    <source>
        <dbReference type="EMBL" id="CAH1578544.1"/>
    </source>
</evidence>
<protein>
    <submittedName>
        <fullName evidence="1">Uncharacterized protein</fullName>
    </submittedName>
</protein>
<gene>
    <name evidence="1" type="ORF">THF1A12_150095</name>
</gene>
<evidence type="ECO:0000313" key="2">
    <source>
        <dbReference type="Proteomes" id="UP001295462"/>
    </source>
</evidence>
<proteinExistence type="predicted"/>